<keyword evidence="4" id="KW-1185">Reference proteome</keyword>
<dbReference type="NCBIfam" id="TIGR03083">
    <property type="entry name" value="maleylpyruvate isomerase family mycothiol-dependent enzyme"/>
    <property type="match status" value="1"/>
</dbReference>
<evidence type="ECO:0000259" key="1">
    <source>
        <dbReference type="Pfam" id="PF07398"/>
    </source>
</evidence>
<dbReference type="Gene3D" id="1.20.120.450">
    <property type="entry name" value="dinb family like domain"/>
    <property type="match status" value="1"/>
</dbReference>
<feature type="domain" description="Mycothiol-dependent maleylpyruvate isomerase metal-binding" evidence="2">
    <location>
        <begin position="11"/>
        <end position="138"/>
    </location>
</feature>
<dbReference type="SUPFAM" id="SSF109854">
    <property type="entry name" value="DinB/YfiT-like putative metalloenzymes"/>
    <property type="match status" value="1"/>
</dbReference>
<dbReference type="AlphaFoldDB" id="A0A561WV81"/>
<evidence type="ECO:0000259" key="2">
    <source>
        <dbReference type="Pfam" id="PF11716"/>
    </source>
</evidence>
<dbReference type="Proteomes" id="UP000319927">
    <property type="component" value="Unassembled WGS sequence"/>
</dbReference>
<organism evidence="3 4">
    <name type="scientific">Micromonospora palomenae</name>
    <dbReference type="NCBI Taxonomy" id="1461247"/>
    <lineage>
        <taxon>Bacteria</taxon>
        <taxon>Bacillati</taxon>
        <taxon>Actinomycetota</taxon>
        <taxon>Actinomycetes</taxon>
        <taxon>Micromonosporales</taxon>
        <taxon>Micromonosporaceae</taxon>
        <taxon>Micromonospora</taxon>
    </lineage>
</organism>
<gene>
    <name evidence="3" type="ORF">FHX75_11920</name>
</gene>
<feature type="domain" description="MDMPI C-terminal" evidence="1">
    <location>
        <begin position="150"/>
        <end position="255"/>
    </location>
</feature>
<reference evidence="3 4" key="1">
    <citation type="submission" date="2019-06" db="EMBL/GenBank/DDBJ databases">
        <title>Sequencing the genomes of 1000 actinobacteria strains.</title>
        <authorList>
            <person name="Klenk H.-P."/>
        </authorList>
    </citation>
    <scope>NUCLEOTIDE SEQUENCE [LARGE SCALE GENOMIC DNA]</scope>
    <source>
        <strain evidence="3 4">DSM 102131</strain>
    </source>
</reference>
<evidence type="ECO:0000313" key="3">
    <source>
        <dbReference type="EMBL" id="TWG27772.1"/>
    </source>
</evidence>
<dbReference type="GO" id="GO:0046872">
    <property type="term" value="F:metal ion binding"/>
    <property type="evidence" value="ECO:0007669"/>
    <property type="project" value="InterPro"/>
</dbReference>
<dbReference type="GO" id="GO:0005886">
    <property type="term" value="C:plasma membrane"/>
    <property type="evidence" value="ECO:0007669"/>
    <property type="project" value="TreeGrafter"/>
</dbReference>
<comment type="caution">
    <text evidence="3">The sequence shown here is derived from an EMBL/GenBank/DDBJ whole genome shotgun (WGS) entry which is preliminary data.</text>
</comment>
<dbReference type="Pfam" id="PF11716">
    <property type="entry name" value="MDMPI_N"/>
    <property type="match status" value="1"/>
</dbReference>
<dbReference type="OrthoDB" id="3671213at2"/>
<evidence type="ECO:0000313" key="4">
    <source>
        <dbReference type="Proteomes" id="UP000319927"/>
    </source>
</evidence>
<dbReference type="InterPro" id="IPR010872">
    <property type="entry name" value="MDMPI_C-term_domain"/>
</dbReference>
<dbReference type="Pfam" id="PF07398">
    <property type="entry name" value="MDMPI_C"/>
    <property type="match status" value="1"/>
</dbReference>
<name>A0A561WV81_9ACTN</name>
<dbReference type="InterPro" id="IPR017517">
    <property type="entry name" value="Maleyloyr_isom"/>
</dbReference>
<dbReference type="InterPro" id="IPR024344">
    <property type="entry name" value="MDMPI_metal-binding"/>
</dbReference>
<protein>
    <submittedName>
        <fullName evidence="3">Uncharacterized protein (TIGR03083 family)</fullName>
    </submittedName>
</protein>
<proteinExistence type="predicted"/>
<accession>A0A561WV81</accession>
<sequence>MTGVSYDRWCAEIVQQSDLLRSHLDGADLTVAVPSCPGWNVGQLVRHLGGGQRWAAEIVRTRPSTPPSDTHFRDLSPYADEDPAVVGPWLVEGAAELAGVLRDAGPAARVWTPLGPGSPAFFARRFAHETLVHRADAALALGVDVAVPQEVAVDALDEWMELGALPQMFDFHPHRRELLGPGRTLHLHATDTPAELGAEWVVDLTGDLIAWRRAHEKAAVAVRGPLTNLLLLVYGRLSVDTAGVEVIGDAKLLDRWLERVAFG</sequence>
<dbReference type="InterPro" id="IPR034660">
    <property type="entry name" value="DinB/YfiT-like"/>
</dbReference>
<dbReference type="EMBL" id="VIXA01000001">
    <property type="protein sequence ID" value="TWG27772.1"/>
    <property type="molecule type" value="Genomic_DNA"/>
</dbReference>
<dbReference type="PANTHER" id="PTHR40758:SF1">
    <property type="entry name" value="CONSERVED PROTEIN"/>
    <property type="match status" value="1"/>
</dbReference>
<dbReference type="RefSeq" id="WP_154936813.1">
    <property type="nucleotide sequence ID" value="NZ_VIXA01000001.1"/>
</dbReference>
<dbReference type="PANTHER" id="PTHR40758">
    <property type="entry name" value="CONSERVED PROTEIN"/>
    <property type="match status" value="1"/>
</dbReference>